<feature type="active site" description="Nucleophile" evidence="6">
    <location>
        <position position="290"/>
    </location>
</feature>
<dbReference type="PROSITE" id="PS52029">
    <property type="entry name" value="LD_TPASE"/>
    <property type="match status" value="1"/>
</dbReference>
<proteinExistence type="predicted"/>
<feature type="domain" description="L,D-TPase catalytic" evidence="7">
    <location>
        <begin position="189"/>
        <end position="314"/>
    </location>
</feature>
<dbReference type="GO" id="GO:0071555">
    <property type="term" value="P:cell wall organization"/>
    <property type="evidence" value="ECO:0007669"/>
    <property type="project" value="UniProtKB-UniRule"/>
</dbReference>
<reference evidence="9" key="1">
    <citation type="submission" date="2017-04" db="EMBL/GenBank/DDBJ databases">
        <title>Function of individual gut microbiota members based on whole genome sequencing of pure cultures obtained from chicken caecum.</title>
        <authorList>
            <person name="Medvecky M."/>
            <person name="Cejkova D."/>
            <person name="Polansky O."/>
            <person name="Karasova D."/>
            <person name="Kubasova T."/>
            <person name="Cizek A."/>
            <person name="Rychlik I."/>
        </authorList>
    </citation>
    <scope>NUCLEOTIDE SEQUENCE [LARGE SCALE GENOMIC DNA]</scope>
    <source>
        <strain evidence="9">An144</strain>
    </source>
</reference>
<evidence type="ECO:0000313" key="9">
    <source>
        <dbReference type="Proteomes" id="UP000196074"/>
    </source>
</evidence>
<evidence type="ECO:0000313" key="8">
    <source>
        <dbReference type="EMBL" id="OUQ08341.1"/>
    </source>
</evidence>
<keyword evidence="4 6" id="KW-0573">Peptidoglycan synthesis</keyword>
<dbReference type="Pfam" id="PF03734">
    <property type="entry name" value="YkuD"/>
    <property type="match status" value="1"/>
</dbReference>
<keyword evidence="2" id="KW-0808">Transferase</keyword>
<feature type="active site" description="Proton donor/acceptor" evidence="6">
    <location>
        <position position="260"/>
    </location>
</feature>
<comment type="pathway">
    <text evidence="1 6">Cell wall biogenesis; peptidoglycan biosynthesis.</text>
</comment>
<evidence type="ECO:0000256" key="3">
    <source>
        <dbReference type="ARBA" id="ARBA00022960"/>
    </source>
</evidence>
<dbReference type="InterPro" id="IPR050979">
    <property type="entry name" value="LD-transpeptidase"/>
</dbReference>
<evidence type="ECO:0000256" key="1">
    <source>
        <dbReference type="ARBA" id="ARBA00004752"/>
    </source>
</evidence>
<evidence type="ECO:0000256" key="6">
    <source>
        <dbReference type="PROSITE-ProRule" id="PRU01373"/>
    </source>
</evidence>
<dbReference type="PANTHER" id="PTHR30582:SF2">
    <property type="entry name" value="L,D-TRANSPEPTIDASE YCIB-RELATED"/>
    <property type="match status" value="1"/>
</dbReference>
<comment type="caution">
    <text evidence="8">The sequence shown here is derived from an EMBL/GenBank/DDBJ whole genome shotgun (WGS) entry which is preliminary data.</text>
</comment>
<dbReference type="Gene3D" id="2.40.440.10">
    <property type="entry name" value="L,D-transpeptidase catalytic domain-like"/>
    <property type="match status" value="1"/>
</dbReference>
<evidence type="ECO:0000256" key="5">
    <source>
        <dbReference type="ARBA" id="ARBA00023316"/>
    </source>
</evidence>
<evidence type="ECO:0000256" key="2">
    <source>
        <dbReference type="ARBA" id="ARBA00022679"/>
    </source>
</evidence>
<organism evidence="8 9">
    <name type="scientific">Enterococcus cecorum</name>
    <dbReference type="NCBI Taxonomy" id="44008"/>
    <lineage>
        <taxon>Bacteria</taxon>
        <taxon>Bacillati</taxon>
        <taxon>Bacillota</taxon>
        <taxon>Bacilli</taxon>
        <taxon>Lactobacillales</taxon>
        <taxon>Enterococcaceae</taxon>
        <taxon>Enterococcus</taxon>
    </lineage>
</organism>
<dbReference type="PANTHER" id="PTHR30582">
    <property type="entry name" value="L,D-TRANSPEPTIDASE"/>
    <property type="match status" value="1"/>
</dbReference>
<evidence type="ECO:0000259" key="7">
    <source>
        <dbReference type="PROSITE" id="PS52029"/>
    </source>
</evidence>
<gene>
    <name evidence="8" type="ORF">B5E88_11350</name>
</gene>
<dbReference type="GO" id="GO:0018104">
    <property type="term" value="P:peptidoglycan-protein cross-linking"/>
    <property type="evidence" value="ECO:0007669"/>
    <property type="project" value="TreeGrafter"/>
</dbReference>
<accession>A0A1Y4QTX8</accession>
<dbReference type="GO" id="GO:0008360">
    <property type="term" value="P:regulation of cell shape"/>
    <property type="evidence" value="ECO:0007669"/>
    <property type="project" value="UniProtKB-UniRule"/>
</dbReference>
<dbReference type="InterPro" id="IPR005490">
    <property type="entry name" value="LD_TPept_cat_dom"/>
</dbReference>
<name>A0A1Y4QTX8_9ENTE</name>
<dbReference type="InterPro" id="IPR038063">
    <property type="entry name" value="Transpep_catalytic_dom"/>
</dbReference>
<dbReference type="GO" id="GO:0071972">
    <property type="term" value="F:peptidoglycan L,D-transpeptidase activity"/>
    <property type="evidence" value="ECO:0007669"/>
    <property type="project" value="TreeGrafter"/>
</dbReference>
<keyword evidence="3 6" id="KW-0133">Cell shape</keyword>
<dbReference type="AlphaFoldDB" id="A0A1Y4QTX8"/>
<dbReference type="CDD" id="cd16913">
    <property type="entry name" value="YkuD_like"/>
    <property type="match status" value="1"/>
</dbReference>
<dbReference type="GO" id="GO:0005576">
    <property type="term" value="C:extracellular region"/>
    <property type="evidence" value="ECO:0007669"/>
    <property type="project" value="TreeGrafter"/>
</dbReference>
<dbReference type="GO" id="GO:0016740">
    <property type="term" value="F:transferase activity"/>
    <property type="evidence" value="ECO:0007669"/>
    <property type="project" value="UniProtKB-KW"/>
</dbReference>
<dbReference type="EMBL" id="NFLC01000033">
    <property type="protein sequence ID" value="OUQ08341.1"/>
    <property type="molecule type" value="Genomic_DNA"/>
</dbReference>
<keyword evidence="5 6" id="KW-0961">Cell wall biogenesis/degradation</keyword>
<protein>
    <submittedName>
        <fullName evidence="8">L,D-transpeptidase</fullName>
    </submittedName>
</protein>
<dbReference type="UniPathway" id="UPA00219"/>
<dbReference type="SUPFAM" id="SSF141523">
    <property type="entry name" value="L,D-transpeptidase catalytic domain-like"/>
    <property type="match status" value="1"/>
</dbReference>
<sequence length="315" mass="35665">MKKNALFFISVVLLFSIGIHLEKWVAGDYSKLRLTDTVLATSLSKQKPASDSSTKDDENTLTLMTDENIELRHPLKRFEESSTQNFSWRNLEPAVLVDEKTNHFVLQSGKIYLYPNSKSPVYPNYRQYLHYMAISRQTVKSQGKLWYQVAFPDEVIGWVSEDQVVMHNEDYYFYQTGGPQPNLSKVEQLNIEVSIRQKRVFVKRGETTIYTMLCQTAREGYSTPTGNYAVNTYRANSFWSTFGGADYAVGWKDGGLYLFHSIDKETAKGPYAKSQGLKLGVTGSGVSHGCIQLAIPDAKWFFEQLPTGTPVSILA</sequence>
<evidence type="ECO:0000256" key="4">
    <source>
        <dbReference type="ARBA" id="ARBA00022984"/>
    </source>
</evidence>
<dbReference type="Proteomes" id="UP000196074">
    <property type="component" value="Unassembled WGS sequence"/>
</dbReference>
<dbReference type="RefSeq" id="WP_087216114.1">
    <property type="nucleotide sequence ID" value="NZ_NFLC01000033.1"/>
</dbReference>